<name>A0AAD2D7X6_EUPCR</name>
<evidence type="ECO:0000313" key="2">
    <source>
        <dbReference type="EMBL" id="CAI2384262.1"/>
    </source>
</evidence>
<accession>A0AAD2D7X6</accession>
<reference evidence="2" key="1">
    <citation type="submission" date="2023-07" db="EMBL/GenBank/DDBJ databases">
        <authorList>
            <consortium name="AG Swart"/>
            <person name="Singh M."/>
            <person name="Singh A."/>
            <person name="Seah K."/>
            <person name="Emmerich C."/>
        </authorList>
    </citation>
    <scope>NUCLEOTIDE SEQUENCE</scope>
    <source>
        <strain evidence="2">DP1</strain>
    </source>
</reference>
<protein>
    <submittedName>
        <fullName evidence="2">Uncharacterized protein</fullName>
    </submittedName>
</protein>
<dbReference type="AlphaFoldDB" id="A0AAD2D7X6"/>
<comment type="caution">
    <text evidence="2">The sequence shown here is derived from an EMBL/GenBank/DDBJ whole genome shotgun (WGS) entry which is preliminary data.</text>
</comment>
<feature type="coiled-coil region" evidence="1">
    <location>
        <begin position="228"/>
        <end position="255"/>
    </location>
</feature>
<dbReference type="Proteomes" id="UP001295684">
    <property type="component" value="Unassembled WGS sequence"/>
</dbReference>
<keyword evidence="3" id="KW-1185">Reference proteome</keyword>
<gene>
    <name evidence="2" type="ORF">ECRASSUSDP1_LOCUS25785</name>
</gene>
<sequence>MRPVKKPALIYTDGYNVKTLSNTPQSTLLKKKPQIFINKKTKHQEIQEEKSLTEEDLKRLAFIERKKNERVKNKTILQLGYKASASEVESIPSLEILPKEESKLNDKITKVVLPKKNNPFNYKEKNKLKKQKNLLNERISSNPSISDSIKRIQPRVNQGPPAKEIPKPPKSKIKEPVKERKPLYDIDELMKQKNNYKTFDRLAIQNIQERQDKEKSESMIDRRLDDFKAHLKARKEKLAENRRMQEEQMRKTIELSSISNINKTKEEPAVIKIQDEEQSISRVEYRYNSGNDSETKIVRAKRKYKKRRKRPKNMHAIRRKLNKFKSFNELDEDHKFSSEIMADSEPQIMIQDDSSNIALQEVEESSLEIEERSISPEREVEFKSVINSLSKLPPRSSAPVKKRVKDLNLLIYKPHEIPRIRVDRNSYALDKEYNNRVKREQFNELVEKDLGTRYNSLGSSIELNLSKSRGMFSQPYYEPGIQTVMSQEDLIDLKFQELLRKKPQHIFY</sequence>
<keyword evidence="1" id="KW-0175">Coiled coil</keyword>
<organism evidence="2 3">
    <name type="scientific">Euplotes crassus</name>
    <dbReference type="NCBI Taxonomy" id="5936"/>
    <lineage>
        <taxon>Eukaryota</taxon>
        <taxon>Sar</taxon>
        <taxon>Alveolata</taxon>
        <taxon>Ciliophora</taxon>
        <taxon>Intramacronucleata</taxon>
        <taxon>Spirotrichea</taxon>
        <taxon>Hypotrichia</taxon>
        <taxon>Euplotida</taxon>
        <taxon>Euplotidae</taxon>
        <taxon>Moneuplotes</taxon>
    </lineage>
</organism>
<dbReference type="EMBL" id="CAMPGE010026581">
    <property type="protein sequence ID" value="CAI2384262.1"/>
    <property type="molecule type" value="Genomic_DNA"/>
</dbReference>
<evidence type="ECO:0000313" key="3">
    <source>
        <dbReference type="Proteomes" id="UP001295684"/>
    </source>
</evidence>
<evidence type="ECO:0000256" key="1">
    <source>
        <dbReference type="SAM" id="Coils"/>
    </source>
</evidence>
<proteinExistence type="predicted"/>